<organism evidence="2">
    <name type="scientific">Fusarium oxysporum (strain Fo5176)</name>
    <name type="common">Fusarium vascular wilt</name>
    <dbReference type="NCBI Taxonomy" id="660025"/>
    <lineage>
        <taxon>Eukaryota</taxon>
        <taxon>Fungi</taxon>
        <taxon>Dikarya</taxon>
        <taxon>Ascomycota</taxon>
        <taxon>Pezizomycotina</taxon>
        <taxon>Sordariomycetes</taxon>
        <taxon>Hypocreomycetidae</taxon>
        <taxon>Hypocreales</taxon>
        <taxon>Nectriaceae</taxon>
        <taxon>Fusarium</taxon>
        <taxon>Fusarium oxysporum species complex</taxon>
    </lineage>
</organism>
<gene>
    <name evidence="2" type="ORF">FOXB_01274</name>
</gene>
<evidence type="ECO:0000313" key="2">
    <source>
        <dbReference type="EMBL" id="EGU88136.1"/>
    </source>
</evidence>
<proteinExistence type="predicted"/>
<feature type="region of interest" description="Disordered" evidence="1">
    <location>
        <begin position="34"/>
        <end position="60"/>
    </location>
</feature>
<sequence>MDMLDPPSQLLPTSSTYNGYLSWVLEVEAQPFPTKSSTISTQRAARLSRPPRTLPASRSTPRIIRDNYAGQLINDRSEVFNGTHQQQFKAAMKSSPR</sequence>
<feature type="compositionally biased region" description="Polar residues" evidence="1">
    <location>
        <begin position="34"/>
        <end position="43"/>
    </location>
</feature>
<evidence type="ECO:0000256" key="1">
    <source>
        <dbReference type="SAM" id="MobiDB-lite"/>
    </source>
</evidence>
<name>F9F4E9_FUSOF</name>
<accession>F9F4E9</accession>
<protein>
    <submittedName>
        <fullName evidence="2">Uncharacterized protein</fullName>
    </submittedName>
</protein>
<reference evidence="2" key="1">
    <citation type="journal article" date="2012" name="Mol. Plant Microbe Interact.">
        <title>A highly conserved effector in Fusarium oxysporum is required for full virulence on Arabidopsis.</title>
        <authorList>
            <person name="Thatcher L.F."/>
            <person name="Gardiner D.M."/>
            <person name="Kazan K."/>
            <person name="Manners J."/>
        </authorList>
    </citation>
    <scope>NUCLEOTIDE SEQUENCE [LARGE SCALE GENOMIC DNA]</scope>
    <source>
        <strain evidence="2">Fo5176</strain>
    </source>
</reference>
<comment type="caution">
    <text evidence="2">The sequence shown here is derived from an EMBL/GenBank/DDBJ whole genome shotgun (WGS) entry which is preliminary data.</text>
</comment>
<dbReference type="AlphaFoldDB" id="F9F4E9"/>
<dbReference type="EMBL" id="AFQF01000478">
    <property type="protein sequence ID" value="EGU88136.1"/>
    <property type="molecule type" value="Genomic_DNA"/>
</dbReference>